<dbReference type="Proteomes" id="UP000029228">
    <property type="component" value="Unassembled WGS sequence"/>
</dbReference>
<feature type="compositionally biased region" description="Polar residues" evidence="1">
    <location>
        <begin position="9"/>
        <end position="19"/>
    </location>
</feature>
<proteinExistence type="predicted"/>
<accession>A0A090S3Q9</accession>
<gene>
    <name evidence="2" type="ORF">JCM19235_414</name>
</gene>
<name>A0A090S3Q9_9VIBR</name>
<organism evidence="2 3">
    <name type="scientific">Vibrio maritimus</name>
    <dbReference type="NCBI Taxonomy" id="990268"/>
    <lineage>
        <taxon>Bacteria</taxon>
        <taxon>Pseudomonadati</taxon>
        <taxon>Pseudomonadota</taxon>
        <taxon>Gammaproteobacteria</taxon>
        <taxon>Vibrionales</taxon>
        <taxon>Vibrionaceae</taxon>
        <taxon>Vibrio</taxon>
    </lineage>
</organism>
<protein>
    <submittedName>
        <fullName evidence="2">Uncharacterized protein</fullName>
    </submittedName>
</protein>
<evidence type="ECO:0000313" key="2">
    <source>
        <dbReference type="EMBL" id="GAL21139.1"/>
    </source>
</evidence>
<feature type="compositionally biased region" description="Low complexity" evidence="1">
    <location>
        <begin position="20"/>
        <end position="29"/>
    </location>
</feature>
<reference evidence="2 3" key="1">
    <citation type="submission" date="2014-09" db="EMBL/GenBank/DDBJ databases">
        <title>Vibrio maritimus JCM 19235. (C45) whole genome shotgun sequence.</title>
        <authorList>
            <person name="Sawabe T."/>
            <person name="Meirelles P."/>
            <person name="Nakanishi M."/>
            <person name="Sayaka M."/>
            <person name="Hattori M."/>
            <person name="Ohkuma M."/>
        </authorList>
    </citation>
    <scope>NUCLEOTIDE SEQUENCE [LARGE SCALE GENOMIC DNA]</scope>
    <source>
        <strain evidence="3">JCM19235</strain>
    </source>
</reference>
<keyword evidence="3" id="KW-1185">Reference proteome</keyword>
<feature type="region of interest" description="Disordered" evidence="1">
    <location>
        <begin position="1"/>
        <end position="29"/>
    </location>
</feature>
<evidence type="ECO:0000313" key="3">
    <source>
        <dbReference type="Proteomes" id="UP000029228"/>
    </source>
</evidence>
<sequence length="43" mass="4647">MNVARTAISKENGQGSAQKSQTQSVVQTVHDTRSDAFKTVNLL</sequence>
<evidence type="ECO:0000256" key="1">
    <source>
        <dbReference type="SAM" id="MobiDB-lite"/>
    </source>
</evidence>
<dbReference type="EMBL" id="BBMR01000007">
    <property type="protein sequence ID" value="GAL21139.1"/>
    <property type="molecule type" value="Genomic_DNA"/>
</dbReference>
<comment type="caution">
    <text evidence="2">The sequence shown here is derived from an EMBL/GenBank/DDBJ whole genome shotgun (WGS) entry which is preliminary data.</text>
</comment>
<dbReference type="AlphaFoldDB" id="A0A090S3Q9"/>
<dbReference type="STRING" id="990268.JCM19235_414"/>